<gene>
    <name evidence="1" type="ORF">LUCI_0311</name>
</gene>
<proteinExistence type="predicted"/>
<evidence type="ECO:0000313" key="2">
    <source>
        <dbReference type="Proteomes" id="UP000277811"/>
    </source>
</evidence>
<dbReference type="Proteomes" id="UP000277811">
    <property type="component" value="Unassembled WGS sequence"/>
</dbReference>
<organism evidence="1 2">
    <name type="scientific">Lucifera butyrica</name>
    <dbReference type="NCBI Taxonomy" id="1351585"/>
    <lineage>
        <taxon>Bacteria</taxon>
        <taxon>Bacillati</taxon>
        <taxon>Bacillota</taxon>
        <taxon>Negativicutes</taxon>
        <taxon>Veillonellales</taxon>
        <taxon>Veillonellaceae</taxon>
        <taxon>Lucifera</taxon>
    </lineage>
</organism>
<keyword evidence="2" id="KW-1185">Reference proteome</keyword>
<accession>A0A498R1R0</accession>
<evidence type="ECO:0000313" key="1">
    <source>
        <dbReference type="EMBL" id="VBB05105.1"/>
    </source>
</evidence>
<sequence length="73" mass="8885">MKIILEELYNGNIDPLELIFPKSPEYRPLTQRISDMLEIWEKKLSEDDTNYLKHCWIYMLNPVQWNGIVYIRI</sequence>
<dbReference type="AlphaFoldDB" id="A0A498R1R0"/>
<name>A0A498R1R0_9FIRM</name>
<dbReference type="RefSeq" id="WP_207856810.1">
    <property type="nucleotide sequence ID" value="NZ_UPPP01000052.1"/>
</dbReference>
<dbReference type="Pfam" id="PF20648">
    <property type="entry name" value="DUF6809"/>
    <property type="match status" value="1"/>
</dbReference>
<dbReference type="EMBL" id="UPPP01000052">
    <property type="protein sequence ID" value="VBB05105.1"/>
    <property type="molecule type" value="Genomic_DNA"/>
</dbReference>
<dbReference type="InterPro" id="IPR049215">
    <property type="entry name" value="DUF6809"/>
</dbReference>
<reference evidence="1 2" key="1">
    <citation type="submission" date="2018-06" db="EMBL/GenBank/DDBJ databases">
        <authorList>
            <person name="Strepis N."/>
        </authorList>
    </citation>
    <scope>NUCLEOTIDE SEQUENCE [LARGE SCALE GENOMIC DNA]</scope>
    <source>
        <strain evidence="1">LUCI</strain>
    </source>
</reference>
<protein>
    <submittedName>
        <fullName evidence="1">Uncharacterized protein</fullName>
    </submittedName>
</protein>